<dbReference type="Proteomes" id="UP000237632">
    <property type="component" value="Unassembled WGS sequence"/>
</dbReference>
<gene>
    <name evidence="1" type="ORF">C6T65_10340</name>
</gene>
<proteinExistence type="predicted"/>
<protein>
    <submittedName>
        <fullName evidence="1">Uncharacterized protein</fullName>
    </submittedName>
</protein>
<organism evidence="1 2">
    <name type="scientific">Burkholderia vietnamiensis</name>
    <dbReference type="NCBI Taxonomy" id="60552"/>
    <lineage>
        <taxon>Bacteria</taxon>
        <taxon>Pseudomonadati</taxon>
        <taxon>Pseudomonadota</taxon>
        <taxon>Betaproteobacteria</taxon>
        <taxon>Burkholderiales</taxon>
        <taxon>Burkholderiaceae</taxon>
        <taxon>Burkholderia</taxon>
        <taxon>Burkholderia cepacia complex</taxon>
    </lineage>
</organism>
<dbReference type="AlphaFoldDB" id="A0AA45BEF8"/>
<reference evidence="1 2" key="1">
    <citation type="submission" date="2018-03" db="EMBL/GenBank/DDBJ databases">
        <authorList>
            <person name="Nguyen K."/>
            <person name="Fouts D."/>
            <person name="Sutton G."/>
        </authorList>
    </citation>
    <scope>NUCLEOTIDE SEQUENCE [LARGE SCALE GENOMIC DNA]</scope>
    <source>
        <strain evidence="1 2">AU3578</strain>
    </source>
</reference>
<sequence>MALGCAAVTQAHAESFFQIEVGVGASIYTKQGDGIYYNEGFDHHTQVVVPAFRAGFMLTPIDADPHSWRPGLRLHAVYLNFGKISWSSQSPQDAADFTDRGMRGGYDSATKGCIDNDCGQMSDFRSYGRIQALALTIEPYWDVGSGWSVGFEAGPALYRTTWMTHATVETPGWKLGPPGTLHVLSTSPKLRVGAVAGLSVSKGHFSVRYNHIFAPAAGGSADNEQVPGVKGAHMVTLNYTF</sequence>
<dbReference type="EMBL" id="PVHK01000067">
    <property type="protein sequence ID" value="PRH42433.1"/>
    <property type="molecule type" value="Genomic_DNA"/>
</dbReference>
<dbReference type="RefSeq" id="WP_105856541.1">
    <property type="nucleotide sequence ID" value="NZ_PVHK01000067.1"/>
</dbReference>
<accession>A0AA45BEF8</accession>
<evidence type="ECO:0000313" key="2">
    <source>
        <dbReference type="Proteomes" id="UP000237632"/>
    </source>
</evidence>
<name>A0AA45BEF8_BURVI</name>
<evidence type="ECO:0000313" key="1">
    <source>
        <dbReference type="EMBL" id="PRH42433.1"/>
    </source>
</evidence>
<comment type="caution">
    <text evidence="1">The sequence shown here is derived from an EMBL/GenBank/DDBJ whole genome shotgun (WGS) entry which is preliminary data.</text>
</comment>